<evidence type="ECO:0000313" key="3">
    <source>
        <dbReference type="Proteomes" id="UP001500804"/>
    </source>
</evidence>
<reference evidence="3" key="1">
    <citation type="journal article" date="2019" name="Int. J. Syst. Evol. Microbiol.">
        <title>The Global Catalogue of Microorganisms (GCM) 10K type strain sequencing project: providing services to taxonomists for standard genome sequencing and annotation.</title>
        <authorList>
            <consortium name="The Broad Institute Genomics Platform"/>
            <consortium name="The Broad Institute Genome Sequencing Center for Infectious Disease"/>
            <person name="Wu L."/>
            <person name="Ma J."/>
        </authorList>
    </citation>
    <scope>NUCLEOTIDE SEQUENCE [LARGE SCALE GENOMIC DNA]</scope>
    <source>
        <strain evidence="3">JCM 18302</strain>
    </source>
</reference>
<keyword evidence="3" id="KW-1185">Reference proteome</keyword>
<name>A0ABP9NRB2_9PSEU</name>
<comment type="caution">
    <text evidence="2">The sequence shown here is derived from an EMBL/GenBank/DDBJ whole genome shotgun (WGS) entry which is preliminary data.</text>
</comment>
<sequence length="132" mass="14241">MSTNRARKTTARRVGDSNPTGIRTFDNTRLAQLPEYLAASDAIDKLVHAMQRAGVEISQAEWLDALVDLAAALPYADMCQSRACRAADDTPAPPPIAAVVDARGWLKGAYRCPRCGAVWTCGYAVTAPDYMP</sequence>
<evidence type="ECO:0000256" key="1">
    <source>
        <dbReference type="SAM" id="MobiDB-lite"/>
    </source>
</evidence>
<dbReference type="EMBL" id="BAABJO010000025">
    <property type="protein sequence ID" value="GAA5132436.1"/>
    <property type="molecule type" value="Genomic_DNA"/>
</dbReference>
<dbReference type="Proteomes" id="UP001500804">
    <property type="component" value="Unassembled WGS sequence"/>
</dbReference>
<organism evidence="2 3">
    <name type="scientific">Pseudonocardia adelaidensis</name>
    <dbReference type="NCBI Taxonomy" id="648754"/>
    <lineage>
        <taxon>Bacteria</taxon>
        <taxon>Bacillati</taxon>
        <taxon>Actinomycetota</taxon>
        <taxon>Actinomycetes</taxon>
        <taxon>Pseudonocardiales</taxon>
        <taxon>Pseudonocardiaceae</taxon>
        <taxon>Pseudonocardia</taxon>
    </lineage>
</organism>
<gene>
    <name evidence="2" type="ORF">GCM10023320_57000</name>
</gene>
<feature type="compositionally biased region" description="Basic residues" evidence="1">
    <location>
        <begin position="1"/>
        <end position="11"/>
    </location>
</feature>
<evidence type="ECO:0000313" key="2">
    <source>
        <dbReference type="EMBL" id="GAA5132436.1"/>
    </source>
</evidence>
<protein>
    <submittedName>
        <fullName evidence="2">Uncharacterized protein</fullName>
    </submittedName>
</protein>
<dbReference type="RefSeq" id="WP_345608967.1">
    <property type="nucleotide sequence ID" value="NZ_BAABJO010000025.1"/>
</dbReference>
<accession>A0ABP9NRB2</accession>
<feature type="region of interest" description="Disordered" evidence="1">
    <location>
        <begin position="1"/>
        <end position="20"/>
    </location>
</feature>
<proteinExistence type="predicted"/>